<evidence type="ECO:0000259" key="1">
    <source>
        <dbReference type="Pfam" id="PF03795"/>
    </source>
</evidence>
<accession>A0ABR3FW30</accession>
<reference evidence="2 3" key="1">
    <citation type="submission" date="2024-02" db="EMBL/GenBank/DDBJ databases">
        <title>A draft genome for the cacao thread blight pathogen Marasmius crinis-equi.</title>
        <authorList>
            <person name="Cohen S.P."/>
            <person name="Baruah I.K."/>
            <person name="Amoako-Attah I."/>
            <person name="Bukari Y."/>
            <person name="Meinhardt L.W."/>
            <person name="Bailey B.A."/>
        </authorList>
    </citation>
    <scope>NUCLEOTIDE SEQUENCE [LARGE SCALE GENOMIC DNA]</scope>
    <source>
        <strain evidence="2 3">GH-76</strain>
    </source>
</reference>
<dbReference type="InterPro" id="IPR005545">
    <property type="entry name" value="YCII"/>
</dbReference>
<dbReference type="EMBL" id="JBAHYK010000049">
    <property type="protein sequence ID" value="KAL0579748.1"/>
    <property type="molecule type" value="Genomic_DNA"/>
</dbReference>
<sequence>MSSTSKPLLKFVVWAPDTEGALDQRYQVRQRHLEGAAPLIKSGIMKVGGMTVDPTSDLSAAQKKATGSMLIYEAESLEKVKELVESDIYYTSGVWDKEKLVIAPLFTVTPWP</sequence>
<dbReference type="PANTHER" id="PTHR33606">
    <property type="entry name" value="PROTEIN YCII"/>
    <property type="match status" value="1"/>
</dbReference>
<dbReference type="Pfam" id="PF03795">
    <property type="entry name" value="YCII"/>
    <property type="match status" value="1"/>
</dbReference>
<keyword evidence="3" id="KW-1185">Reference proteome</keyword>
<protein>
    <recommendedName>
        <fullName evidence="1">YCII-related domain-containing protein</fullName>
    </recommendedName>
</protein>
<proteinExistence type="predicted"/>
<dbReference type="Proteomes" id="UP001465976">
    <property type="component" value="Unassembled WGS sequence"/>
</dbReference>
<dbReference type="SUPFAM" id="SSF54909">
    <property type="entry name" value="Dimeric alpha+beta barrel"/>
    <property type="match status" value="1"/>
</dbReference>
<comment type="caution">
    <text evidence="2">The sequence shown here is derived from an EMBL/GenBank/DDBJ whole genome shotgun (WGS) entry which is preliminary data.</text>
</comment>
<name>A0ABR3FW30_9AGAR</name>
<dbReference type="InterPro" id="IPR051807">
    <property type="entry name" value="Sec-metab_biosynth-assoc"/>
</dbReference>
<feature type="domain" description="YCII-related" evidence="1">
    <location>
        <begin position="10"/>
        <end position="96"/>
    </location>
</feature>
<gene>
    <name evidence="2" type="ORF">V5O48_002242</name>
</gene>
<evidence type="ECO:0000313" key="3">
    <source>
        <dbReference type="Proteomes" id="UP001465976"/>
    </source>
</evidence>
<dbReference type="InterPro" id="IPR011008">
    <property type="entry name" value="Dimeric_a/b-barrel"/>
</dbReference>
<dbReference type="Gene3D" id="3.30.70.1060">
    <property type="entry name" value="Dimeric alpha+beta barrel"/>
    <property type="match status" value="1"/>
</dbReference>
<organism evidence="2 3">
    <name type="scientific">Marasmius crinis-equi</name>
    <dbReference type="NCBI Taxonomy" id="585013"/>
    <lineage>
        <taxon>Eukaryota</taxon>
        <taxon>Fungi</taxon>
        <taxon>Dikarya</taxon>
        <taxon>Basidiomycota</taxon>
        <taxon>Agaricomycotina</taxon>
        <taxon>Agaricomycetes</taxon>
        <taxon>Agaricomycetidae</taxon>
        <taxon>Agaricales</taxon>
        <taxon>Marasmiineae</taxon>
        <taxon>Marasmiaceae</taxon>
        <taxon>Marasmius</taxon>
    </lineage>
</organism>
<dbReference type="PANTHER" id="PTHR33606:SF3">
    <property type="entry name" value="PROTEIN YCII"/>
    <property type="match status" value="1"/>
</dbReference>
<evidence type="ECO:0000313" key="2">
    <source>
        <dbReference type="EMBL" id="KAL0579748.1"/>
    </source>
</evidence>